<dbReference type="Proteomes" id="UP000703269">
    <property type="component" value="Unassembled WGS sequence"/>
</dbReference>
<reference evidence="3 4" key="1">
    <citation type="submission" date="2021-08" db="EMBL/GenBank/DDBJ databases">
        <title>Draft Genome Sequence of Phanerochaete sordida strain YK-624.</title>
        <authorList>
            <person name="Mori T."/>
            <person name="Dohra H."/>
            <person name="Suzuki T."/>
            <person name="Kawagishi H."/>
            <person name="Hirai H."/>
        </authorList>
    </citation>
    <scope>NUCLEOTIDE SEQUENCE [LARGE SCALE GENOMIC DNA]</scope>
    <source>
        <strain evidence="3 4">YK-624</strain>
    </source>
</reference>
<accession>A0A9P3G387</accession>
<evidence type="ECO:0008006" key="5">
    <source>
        <dbReference type="Google" id="ProtNLM"/>
    </source>
</evidence>
<feature type="region of interest" description="Disordered" evidence="1">
    <location>
        <begin position="179"/>
        <end position="213"/>
    </location>
</feature>
<protein>
    <recommendedName>
        <fullName evidence="5">Secreted protein</fullName>
    </recommendedName>
</protein>
<evidence type="ECO:0000256" key="1">
    <source>
        <dbReference type="SAM" id="MobiDB-lite"/>
    </source>
</evidence>
<evidence type="ECO:0000256" key="2">
    <source>
        <dbReference type="SAM" id="SignalP"/>
    </source>
</evidence>
<gene>
    <name evidence="3" type="ORF">PsYK624_033700</name>
</gene>
<evidence type="ECO:0000313" key="4">
    <source>
        <dbReference type="Proteomes" id="UP000703269"/>
    </source>
</evidence>
<dbReference type="AlphaFoldDB" id="A0A9P3G387"/>
<organism evidence="3 4">
    <name type="scientific">Phanerochaete sordida</name>
    <dbReference type="NCBI Taxonomy" id="48140"/>
    <lineage>
        <taxon>Eukaryota</taxon>
        <taxon>Fungi</taxon>
        <taxon>Dikarya</taxon>
        <taxon>Basidiomycota</taxon>
        <taxon>Agaricomycotina</taxon>
        <taxon>Agaricomycetes</taxon>
        <taxon>Polyporales</taxon>
        <taxon>Phanerochaetaceae</taxon>
        <taxon>Phanerochaete</taxon>
    </lineage>
</organism>
<feature type="compositionally biased region" description="Polar residues" evidence="1">
    <location>
        <begin position="200"/>
        <end position="213"/>
    </location>
</feature>
<keyword evidence="2" id="KW-0732">Signal</keyword>
<evidence type="ECO:0000313" key="3">
    <source>
        <dbReference type="EMBL" id="GJE87287.1"/>
    </source>
</evidence>
<proteinExistence type="predicted"/>
<keyword evidence="4" id="KW-1185">Reference proteome</keyword>
<dbReference type="EMBL" id="BPQB01000006">
    <property type="protein sequence ID" value="GJE87287.1"/>
    <property type="molecule type" value="Genomic_DNA"/>
</dbReference>
<name>A0A9P3G387_9APHY</name>
<feature type="signal peptide" evidence="2">
    <location>
        <begin position="1"/>
        <end position="21"/>
    </location>
</feature>
<feature type="chain" id="PRO_5040323626" description="Secreted protein" evidence="2">
    <location>
        <begin position="22"/>
        <end position="213"/>
    </location>
</feature>
<sequence>MSPCLSFIAHLSLKSIPVLLSLTTIRSLQSALYSPSEFRRVYCPRAFTTRWYDHGEHLPDCISSGPRRSRSERANPPSYAVWQQRRAVRPYLTRAMQRNAGTEERVYKTGHGASPLPPPFAPTTTTVHISLRKFLEPFLEQTWHVRHTYDAGPPRSIFPTSSHRAIRHTTAHTRCRTAHSGQRWPVTRHRGGSGLDTHYRSQSPHNQWRTPLP</sequence>
<comment type="caution">
    <text evidence="3">The sequence shown here is derived from an EMBL/GenBank/DDBJ whole genome shotgun (WGS) entry which is preliminary data.</text>
</comment>